<dbReference type="CDD" id="cd03192">
    <property type="entry name" value="GST_C_Sigma_like"/>
    <property type="match status" value="1"/>
</dbReference>
<evidence type="ECO:0000313" key="3">
    <source>
        <dbReference type="Proteomes" id="UP000762676"/>
    </source>
</evidence>
<keyword evidence="3" id="KW-1185">Reference proteome</keyword>
<dbReference type="SUPFAM" id="SSF47616">
    <property type="entry name" value="GST C-terminal domain-like"/>
    <property type="match status" value="1"/>
</dbReference>
<dbReference type="Pfam" id="PF14497">
    <property type="entry name" value="GST_C_3"/>
    <property type="match status" value="1"/>
</dbReference>
<dbReference type="InterPro" id="IPR036282">
    <property type="entry name" value="Glutathione-S-Trfase_C_sf"/>
</dbReference>
<evidence type="ECO:0000313" key="2">
    <source>
        <dbReference type="EMBL" id="GFR86152.1"/>
    </source>
</evidence>
<dbReference type="GO" id="GO:0006749">
    <property type="term" value="P:glutathione metabolic process"/>
    <property type="evidence" value="ECO:0007669"/>
    <property type="project" value="TreeGrafter"/>
</dbReference>
<dbReference type="GO" id="GO:0004364">
    <property type="term" value="F:glutathione transferase activity"/>
    <property type="evidence" value="ECO:0007669"/>
    <property type="project" value="TreeGrafter"/>
</dbReference>
<organism evidence="2 3">
    <name type="scientific">Elysia marginata</name>
    <dbReference type="NCBI Taxonomy" id="1093978"/>
    <lineage>
        <taxon>Eukaryota</taxon>
        <taxon>Metazoa</taxon>
        <taxon>Spiralia</taxon>
        <taxon>Lophotrochozoa</taxon>
        <taxon>Mollusca</taxon>
        <taxon>Gastropoda</taxon>
        <taxon>Heterobranchia</taxon>
        <taxon>Euthyneura</taxon>
        <taxon>Panpulmonata</taxon>
        <taxon>Sacoglossa</taxon>
        <taxon>Placobranchoidea</taxon>
        <taxon>Plakobranchidae</taxon>
        <taxon>Elysia</taxon>
    </lineage>
</organism>
<reference evidence="2 3" key="1">
    <citation type="journal article" date="2021" name="Elife">
        <title>Chloroplast acquisition without the gene transfer in kleptoplastic sea slugs, Plakobranchus ocellatus.</title>
        <authorList>
            <person name="Maeda T."/>
            <person name="Takahashi S."/>
            <person name="Yoshida T."/>
            <person name="Shimamura S."/>
            <person name="Takaki Y."/>
            <person name="Nagai Y."/>
            <person name="Toyoda A."/>
            <person name="Suzuki Y."/>
            <person name="Arimoto A."/>
            <person name="Ishii H."/>
            <person name="Satoh N."/>
            <person name="Nishiyama T."/>
            <person name="Hasebe M."/>
            <person name="Maruyama T."/>
            <person name="Minagawa J."/>
            <person name="Obokata J."/>
            <person name="Shigenobu S."/>
        </authorList>
    </citation>
    <scope>NUCLEOTIDE SEQUENCE [LARGE SCALE GENOMIC DNA]</scope>
</reference>
<dbReference type="AlphaFoldDB" id="A0AAV4GK76"/>
<accession>A0AAV4GK76</accession>
<evidence type="ECO:0000259" key="1">
    <source>
        <dbReference type="PROSITE" id="PS50405"/>
    </source>
</evidence>
<dbReference type="InterPro" id="IPR010987">
    <property type="entry name" value="Glutathione-S-Trfase_C-like"/>
</dbReference>
<dbReference type="InterPro" id="IPR004046">
    <property type="entry name" value="GST_C"/>
</dbReference>
<dbReference type="Proteomes" id="UP000762676">
    <property type="component" value="Unassembled WGS sequence"/>
</dbReference>
<dbReference type="PROSITE" id="PS50405">
    <property type="entry name" value="GST_CTER"/>
    <property type="match status" value="1"/>
</dbReference>
<proteinExistence type="predicted"/>
<dbReference type="EMBL" id="BMAT01012109">
    <property type="protein sequence ID" value="GFR86152.1"/>
    <property type="molecule type" value="Genomic_DNA"/>
</dbReference>
<feature type="domain" description="GST C-terminal" evidence="1">
    <location>
        <begin position="25"/>
        <end position="146"/>
    </location>
</feature>
<comment type="caution">
    <text evidence="2">The sequence shown here is derived from an EMBL/GenBank/DDBJ whole genome shotgun (WGS) entry which is preliminary data.</text>
</comment>
<dbReference type="Gene3D" id="1.20.1050.10">
    <property type="match status" value="1"/>
</dbReference>
<dbReference type="PANTHER" id="PTHR11571:SF150">
    <property type="entry name" value="GLUTATHIONE S-TRANSFERASE"/>
    <property type="match status" value="1"/>
</dbReference>
<gene>
    <name evidence="2" type="ORF">ElyMa_006045900</name>
</gene>
<dbReference type="InterPro" id="IPR050213">
    <property type="entry name" value="GST_superfamily"/>
</dbReference>
<name>A0AAV4GK76_9GAST</name>
<protein>
    <submittedName>
        <fullName evidence="2">Glutathione S-transferase</fullName>
    </submittedName>
</protein>
<sequence length="146" mass="16420">MVFCLSLISEDVVRVAFVAGLYGKSNLDGLMIDQVVDLKEDLLQEEAKTMFGTDESKAEAAKKLPESIYPRIFKILTHCLKQNGAGYLVGNELSLGDLAIYEATQMCFQNNPKFLDDYKDLLTIRSKVESHPGLKEYLQKRKVTPI</sequence>
<dbReference type="PANTHER" id="PTHR11571">
    <property type="entry name" value="GLUTATHIONE S-TRANSFERASE"/>
    <property type="match status" value="1"/>
</dbReference>